<evidence type="ECO:0000313" key="2">
    <source>
        <dbReference type="Proteomes" id="UP000824533"/>
    </source>
</evidence>
<comment type="caution">
    <text evidence="1">The sequence shown here is derived from an EMBL/GenBank/DDBJ whole genome shotgun (WGS) entry which is preliminary data.</text>
</comment>
<gene>
    <name evidence="1" type="ORF">K1T71_006274</name>
</gene>
<name>A0ACC1D3N0_9NEOP</name>
<evidence type="ECO:0000313" key="1">
    <source>
        <dbReference type="EMBL" id="KAJ0178451.1"/>
    </source>
</evidence>
<dbReference type="Proteomes" id="UP000824533">
    <property type="component" value="Linkage Group LG10"/>
</dbReference>
<keyword evidence="2" id="KW-1185">Reference proteome</keyword>
<sequence>MSSTKDTVILINNLNTKESQKQEINILCFNITPYSQLTQFLCCSIFVFIFYLAYGYFLELIFSKPEVKPVSLYITLVQFLMTTFFSYGESLIRNPIKRKVPIKTYALLAALTVGTISFSNLALSYLNYPTQLIFKSCKLIPVMIGSIIIMGKIYGFLDYVAAVLMCVGLTMFTLADISTSPNFDFVGIVVISLALLCDAIIGNVQEKAMKTYQVSNNEVVFYSYAIASVYLVFITGIGGILWDGVVYCSETPMITYTNIFLLSLSGYMGLQAVLTLVRICGATVAVTVTTMRKALSIVISFLLFSKPFVFQYAWSGMLVVLAIYLNHYSKKNPSYVPTPILTCWYYIEAFYKSEYRHLKLKTKMYADTV</sequence>
<reference evidence="1 2" key="1">
    <citation type="journal article" date="2021" name="Front. Genet.">
        <title>Chromosome-Level Genome Assembly Reveals Significant Gene Expansion in the Toll and IMD Signaling Pathways of Dendrolimus kikuchii.</title>
        <authorList>
            <person name="Zhou J."/>
            <person name="Wu P."/>
            <person name="Xiong Z."/>
            <person name="Liu N."/>
            <person name="Zhao N."/>
            <person name="Ji M."/>
            <person name="Qiu Y."/>
            <person name="Yang B."/>
        </authorList>
    </citation>
    <scope>NUCLEOTIDE SEQUENCE [LARGE SCALE GENOMIC DNA]</scope>
    <source>
        <strain evidence="1">Ann1</strain>
    </source>
</reference>
<accession>A0ACC1D3N0</accession>
<organism evidence="1 2">
    <name type="scientific">Dendrolimus kikuchii</name>
    <dbReference type="NCBI Taxonomy" id="765133"/>
    <lineage>
        <taxon>Eukaryota</taxon>
        <taxon>Metazoa</taxon>
        <taxon>Ecdysozoa</taxon>
        <taxon>Arthropoda</taxon>
        <taxon>Hexapoda</taxon>
        <taxon>Insecta</taxon>
        <taxon>Pterygota</taxon>
        <taxon>Neoptera</taxon>
        <taxon>Endopterygota</taxon>
        <taxon>Lepidoptera</taxon>
        <taxon>Glossata</taxon>
        <taxon>Ditrysia</taxon>
        <taxon>Bombycoidea</taxon>
        <taxon>Lasiocampidae</taxon>
        <taxon>Dendrolimus</taxon>
    </lineage>
</organism>
<proteinExistence type="predicted"/>
<dbReference type="EMBL" id="CM034396">
    <property type="protein sequence ID" value="KAJ0178451.1"/>
    <property type="molecule type" value="Genomic_DNA"/>
</dbReference>
<protein>
    <submittedName>
        <fullName evidence="1">Uncharacterized protein</fullName>
    </submittedName>
</protein>